<feature type="transmembrane region" description="Helical" evidence="8">
    <location>
        <begin position="176"/>
        <end position="196"/>
    </location>
</feature>
<dbReference type="AlphaFoldDB" id="A0AAV2H752"/>
<feature type="transmembrane region" description="Helical" evidence="8">
    <location>
        <begin position="134"/>
        <end position="156"/>
    </location>
</feature>
<keyword evidence="10" id="KW-1185">Reference proteome</keyword>
<keyword evidence="3 6" id="KW-0812">Transmembrane</keyword>
<evidence type="ECO:0008006" key="11">
    <source>
        <dbReference type="Google" id="ProtNLM"/>
    </source>
</evidence>
<evidence type="ECO:0000256" key="5">
    <source>
        <dbReference type="ARBA" id="ARBA00023136"/>
    </source>
</evidence>
<dbReference type="Pfam" id="PF00230">
    <property type="entry name" value="MIP"/>
    <property type="match status" value="1"/>
</dbReference>
<evidence type="ECO:0000256" key="8">
    <source>
        <dbReference type="SAM" id="Phobius"/>
    </source>
</evidence>
<keyword evidence="6" id="KW-0813">Transport</keyword>
<feature type="non-terminal residue" evidence="9">
    <location>
        <position position="255"/>
    </location>
</feature>
<evidence type="ECO:0000256" key="3">
    <source>
        <dbReference type="ARBA" id="ARBA00022692"/>
    </source>
</evidence>
<feature type="transmembrane region" description="Helical" evidence="8">
    <location>
        <begin position="98"/>
        <end position="119"/>
    </location>
</feature>
<keyword evidence="5 8" id="KW-0472">Membrane</keyword>
<dbReference type="PRINTS" id="PR00783">
    <property type="entry name" value="MINTRINSICP"/>
</dbReference>
<feature type="compositionally biased region" description="Polar residues" evidence="7">
    <location>
        <begin position="23"/>
        <end position="36"/>
    </location>
</feature>
<comment type="subcellular location">
    <subcellularLocation>
        <location evidence="1">Membrane</location>
        <topology evidence="1">Multi-pass membrane protein</topology>
    </subcellularLocation>
</comment>
<gene>
    <name evidence="9" type="ORF">GSLYS_00002464001</name>
</gene>
<dbReference type="Proteomes" id="UP001497497">
    <property type="component" value="Unassembled WGS sequence"/>
</dbReference>
<dbReference type="PANTHER" id="PTHR19139">
    <property type="entry name" value="AQUAPORIN TRANSPORTER"/>
    <property type="match status" value="1"/>
</dbReference>
<feature type="transmembrane region" description="Helical" evidence="8">
    <location>
        <begin position="216"/>
        <end position="237"/>
    </location>
</feature>
<organism evidence="9 10">
    <name type="scientific">Lymnaea stagnalis</name>
    <name type="common">Great pond snail</name>
    <name type="synonym">Helix stagnalis</name>
    <dbReference type="NCBI Taxonomy" id="6523"/>
    <lineage>
        <taxon>Eukaryota</taxon>
        <taxon>Metazoa</taxon>
        <taxon>Spiralia</taxon>
        <taxon>Lophotrochozoa</taxon>
        <taxon>Mollusca</taxon>
        <taxon>Gastropoda</taxon>
        <taxon>Heterobranchia</taxon>
        <taxon>Euthyneura</taxon>
        <taxon>Panpulmonata</taxon>
        <taxon>Hygrophila</taxon>
        <taxon>Lymnaeoidea</taxon>
        <taxon>Lymnaeidae</taxon>
        <taxon>Lymnaea</taxon>
    </lineage>
</organism>
<name>A0AAV2H752_LYMST</name>
<dbReference type="InterPro" id="IPR023271">
    <property type="entry name" value="Aquaporin-like"/>
</dbReference>
<evidence type="ECO:0000313" key="10">
    <source>
        <dbReference type="Proteomes" id="UP001497497"/>
    </source>
</evidence>
<accession>A0AAV2H752</accession>
<dbReference type="EMBL" id="CAXITT010000030">
    <property type="protein sequence ID" value="CAL1528294.1"/>
    <property type="molecule type" value="Genomic_DNA"/>
</dbReference>
<comment type="similarity">
    <text evidence="2 6">Belongs to the MIP/aquaporin (TC 1.A.8) family.</text>
</comment>
<reference evidence="9 10" key="1">
    <citation type="submission" date="2024-04" db="EMBL/GenBank/DDBJ databases">
        <authorList>
            <consortium name="Genoscope - CEA"/>
            <person name="William W."/>
        </authorList>
    </citation>
    <scope>NUCLEOTIDE SEQUENCE [LARGE SCALE GENOMIC DNA]</scope>
</reference>
<sequence>MTATESGRPSPKIQEKLQEKPQDNASMISSQKQPPESSMGLPQVSLAPQPSRVSNTPVLTKLPKTYGAQVNLGSKIAGPKHWFGGFHEFKRTHLYRQLIAELFGTFILVSLGCSIVTPFKPQGSDAAIDMSSIILGWGFTVASLVWTIAHVSGCFLNPAVTIAMFVNRRVSLARTLAYIAVQVPGAILGSAFHLYLRGDKLNTTCQTLLNRELGMTVTKGLIVEFYLTFFLLFFVFATTDHNRQDHGGSHAMMVG</sequence>
<evidence type="ECO:0000256" key="2">
    <source>
        <dbReference type="ARBA" id="ARBA00006175"/>
    </source>
</evidence>
<dbReference type="InterPro" id="IPR000425">
    <property type="entry name" value="MIP"/>
</dbReference>
<feature type="compositionally biased region" description="Basic and acidic residues" evidence="7">
    <location>
        <begin position="13"/>
        <end position="22"/>
    </location>
</feature>
<protein>
    <recommendedName>
        <fullName evidence="11">Aquaporin-like protein</fullName>
    </recommendedName>
</protein>
<evidence type="ECO:0000313" key="9">
    <source>
        <dbReference type="EMBL" id="CAL1528294.1"/>
    </source>
</evidence>
<dbReference type="GO" id="GO:0015250">
    <property type="term" value="F:water channel activity"/>
    <property type="evidence" value="ECO:0007669"/>
    <property type="project" value="TreeGrafter"/>
</dbReference>
<evidence type="ECO:0000256" key="6">
    <source>
        <dbReference type="RuleBase" id="RU000477"/>
    </source>
</evidence>
<dbReference type="Gene3D" id="1.20.1080.10">
    <property type="entry name" value="Glycerol uptake facilitator protein"/>
    <property type="match status" value="1"/>
</dbReference>
<comment type="caution">
    <text evidence="9">The sequence shown here is derived from an EMBL/GenBank/DDBJ whole genome shotgun (WGS) entry which is preliminary data.</text>
</comment>
<evidence type="ECO:0000256" key="7">
    <source>
        <dbReference type="SAM" id="MobiDB-lite"/>
    </source>
</evidence>
<dbReference type="GO" id="GO:0005886">
    <property type="term" value="C:plasma membrane"/>
    <property type="evidence" value="ECO:0007669"/>
    <property type="project" value="TreeGrafter"/>
</dbReference>
<evidence type="ECO:0000256" key="1">
    <source>
        <dbReference type="ARBA" id="ARBA00004141"/>
    </source>
</evidence>
<keyword evidence="4 8" id="KW-1133">Transmembrane helix</keyword>
<evidence type="ECO:0000256" key="4">
    <source>
        <dbReference type="ARBA" id="ARBA00022989"/>
    </source>
</evidence>
<feature type="region of interest" description="Disordered" evidence="7">
    <location>
        <begin position="1"/>
        <end position="56"/>
    </location>
</feature>
<dbReference type="InterPro" id="IPR034294">
    <property type="entry name" value="Aquaporin_transptr"/>
</dbReference>
<proteinExistence type="inferred from homology"/>
<dbReference type="SUPFAM" id="SSF81338">
    <property type="entry name" value="Aquaporin-like"/>
    <property type="match status" value="1"/>
</dbReference>
<dbReference type="PANTHER" id="PTHR19139:SF199">
    <property type="entry name" value="MIP17260P"/>
    <property type="match status" value="1"/>
</dbReference>
<feature type="compositionally biased region" description="Polar residues" evidence="7">
    <location>
        <begin position="46"/>
        <end position="56"/>
    </location>
</feature>